<evidence type="ECO:0000259" key="1">
    <source>
        <dbReference type="Pfam" id="PF09765"/>
    </source>
</evidence>
<dbReference type="CDD" id="cd23786">
    <property type="entry name" value="ELF_FANCL"/>
    <property type="match status" value="1"/>
</dbReference>
<dbReference type="Gene3D" id="3.10.110.20">
    <property type="entry name" value="RWD domain-like"/>
    <property type="match status" value="1"/>
</dbReference>
<feature type="domain" description="FANCL UBC-like" evidence="3">
    <location>
        <begin position="179"/>
        <end position="269"/>
    </location>
</feature>
<name>A0ABP9ZEI0_9FUNG</name>
<protein>
    <submittedName>
        <fullName evidence="4">Uncharacterized protein</fullName>
    </submittedName>
</protein>
<feature type="domain" description="Fanconi anemia complex subunit FancL WD-repeat containing" evidence="1">
    <location>
        <begin position="5"/>
        <end position="79"/>
    </location>
</feature>
<dbReference type="PANTHER" id="PTHR13206:SF0">
    <property type="entry name" value="E3 UBIQUITIN-PROTEIN LIGASE FANCL"/>
    <property type="match status" value="1"/>
</dbReference>
<dbReference type="EMBL" id="BAABUK010000043">
    <property type="protein sequence ID" value="GAA5817520.1"/>
    <property type="molecule type" value="Genomic_DNA"/>
</dbReference>
<evidence type="ECO:0000259" key="3">
    <source>
        <dbReference type="Pfam" id="PF18891"/>
    </source>
</evidence>
<evidence type="ECO:0000259" key="2">
    <source>
        <dbReference type="Pfam" id="PF18890"/>
    </source>
</evidence>
<dbReference type="Proteomes" id="UP001473302">
    <property type="component" value="Unassembled WGS sequence"/>
</dbReference>
<dbReference type="InterPro" id="IPR043003">
    <property type="entry name" value="FANCL_d3_sf"/>
</dbReference>
<comment type="caution">
    <text evidence="4">The sequence shown here is derived from an EMBL/GenBank/DDBJ whole genome shotgun (WGS) entry which is preliminary data.</text>
</comment>
<reference evidence="4 5" key="1">
    <citation type="submission" date="2024-04" db="EMBL/GenBank/DDBJ databases">
        <title>genome sequences of Mucor flavus KT1a and Helicostylum pulchrum KT1b strains isolated from the surface of a dry-aged beef.</title>
        <authorList>
            <person name="Toyotome T."/>
            <person name="Hosono M."/>
            <person name="Torimaru M."/>
            <person name="Fukuda K."/>
            <person name="Mikami N."/>
        </authorList>
    </citation>
    <scope>NUCLEOTIDE SEQUENCE [LARGE SCALE GENOMIC DNA]</scope>
    <source>
        <strain evidence="4 5">KT1a</strain>
    </source>
</reference>
<keyword evidence="5" id="KW-1185">Reference proteome</keyword>
<dbReference type="InterPro" id="IPR019162">
    <property type="entry name" value="FancL_WD-rpt_cont_dom"/>
</dbReference>
<dbReference type="Pfam" id="PF18891">
    <property type="entry name" value="FANCL_d3"/>
    <property type="match status" value="1"/>
</dbReference>
<dbReference type="CDD" id="cd23831">
    <property type="entry name" value="DRWD-N_FANCL"/>
    <property type="match status" value="1"/>
</dbReference>
<dbReference type="Pfam" id="PF09765">
    <property type="entry name" value="FANCL_d1"/>
    <property type="match status" value="1"/>
</dbReference>
<evidence type="ECO:0000313" key="4">
    <source>
        <dbReference type="EMBL" id="GAA5817520.1"/>
    </source>
</evidence>
<feature type="domain" description="FANCL UBC-like" evidence="2">
    <location>
        <begin position="96"/>
        <end position="162"/>
    </location>
</feature>
<organism evidence="4 5">
    <name type="scientific">Mucor flavus</name>
    <dbReference type="NCBI Taxonomy" id="439312"/>
    <lineage>
        <taxon>Eukaryota</taxon>
        <taxon>Fungi</taxon>
        <taxon>Fungi incertae sedis</taxon>
        <taxon>Mucoromycota</taxon>
        <taxon>Mucoromycotina</taxon>
        <taxon>Mucoromycetes</taxon>
        <taxon>Mucorales</taxon>
        <taxon>Mucorineae</taxon>
        <taxon>Mucoraceae</taxon>
        <taxon>Mucor</taxon>
    </lineage>
</organism>
<dbReference type="InterPro" id="IPR043898">
    <property type="entry name" value="FANCL_d2"/>
</dbReference>
<accession>A0ABP9ZEI0</accession>
<dbReference type="PANTHER" id="PTHR13206">
    <property type="entry name" value="UBIQUITIN LIGASE PROTEIN PHF9 FANCONI ANEMIA GROUP L PROTEIN"/>
    <property type="match status" value="1"/>
</dbReference>
<dbReference type="Pfam" id="PF18890">
    <property type="entry name" value="FANCL_d2"/>
    <property type="match status" value="1"/>
</dbReference>
<dbReference type="CDD" id="cd23832">
    <property type="entry name" value="DRWD-C_FANCL"/>
    <property type="match status" value="1"/>
</dbReference>
<dbReference type="InterPro" id="IPR026848">
    <property type="entry name" value="Fancl"/>
</dbReference>
<proteinExistence type="predicted"/>
<dbReference type="InterPro" id="IPR044037">
    <property type="entry name" value="FANCL_d3"/>
</dbReference>
<gene>
    <name evidence="4" type="ORF">MFLAVUS_011068</name>
</gene>
<evidence type="ECO:0000313" key="5">
    <source>
        <dbReference type="Proteomes" id="UP001473302"/>
    </source>
</evidence>
<sequence length="302" mass="35364">MNNVSFPLIVPVDEEKKIYKGYIPIHNKEYLIQVQLGQHLVGSPELEQLVSQCKKVIELKLKQATDIMSFLSELKEILEALPTKGGFQYSSERLSNIYSELIKVGFDRIETMSDTMEEIIFKTRDDANRDHLLKVMVPSDYPFVPLQISCELPNEMTEKYKMNQVLSEHETLVKKYQVIFDCLDDLDKNMNIIEPEQPKRDDFYRRIALGNHCSFYIQFELEYQGGKPKHIRFFGSQNNVQELKNNWKSYQWCKQESVHQNLQNVFQVQSTIDYTDTSDIECGICYSYNLNNQLPQVILATF</sequence>